<dbReference type="EMBL" id="JAGEUA010000002">
    <property type="protein sequence ID" value="KAL1005331.1"/>
    <property type="molecule type" value="Genomic_DNA"/>
</dbReference>
<accession>A0ABD0XW05</accession>
<name>A0ABD0XW05_UMBPY</name>
<feature type="region of interest" description="Disordered" evidence="1">
    <location>
        <begin position="28"/>
        <end position="76"/>
    </location>
</feature>
<comment type="caution">
    <text evidence="2">The sequence shown here is derived from an EMBL/GenBank/DDBJ whole genome shotgun (WGS) entry which is preliminary data.</text>
</comment>
<evidence type="ECO:0000256" key="1">
    <source>
        <dbReference type="SAM" id="MobiDB-lite"/>
    </source>
</evidence>
<gene>
    <name evidence="2" type="ORF">UPYG_G00057750</name>
</gene>
<dbReference type="AlphaFoldDB" id="A0ABD0XW05"/>
<keyword evidence="3" id="KW-1185">Reference proteome</keyword>
<dbReference type="Proteomes" id="UP001557470">
    <property type="component" value="Unassembled WGS sequence"/>
</dbReference>
<sequence length="76" mass="7901">ENRPRICPIILWCVPSVSICSISRSSSISITSSSSSSISSSSSSISNSSISSSSGWRKTGGMVGGSGWSNLVEWVE</sequence>
<organism evidence="2 3">
    <name type="scientific">Umbra pygmaea</name>
    <name type="common">Eastern mudminnow</name>
    <dbReference type="NCBI Taxonomy" id="75934"/>
    <lineage>
        <taxon>Eukaryota</taxon>
        <taxon>Metazoa</taxon>
        <taxon>Chordata</taxon>
        <taxon>Craniata</taxon>
        <taxon>Vertebrata</taxon>
        <taxon>Euteleostomi</taxon>
        <taxon>Actinopterygii</taxon>
        <taxon>Neopterygii</taxon>
        <taxon>Teleostei</taxon>
        <taxon>Protacanthopterygii</taxon>
        <taxon>Esociformes</taxon>
        <taxon>Umbridae</taxon>
        <taxon>Umbra</taxon>
    </lineage>
</organism>
<evidence type="ECO:0000313" key="3">
    <source>
        <dbReference type="Proteomes" id="UP001557470"/>
    </source>
</evidence>
<feature type="non-terminal residue" evidence="2">
    <location>
        <position position="1"/>
    </location>
</feature>
<protein>
    <submittedName>
        <fullName evidence="2">Uncharacterized protein</fullName>
    </submittedName>
</protein>
<feature type="compositionally biased region" description="Low complexity" evidence="1">
    <location>
        <begin position="28"/>
        <end position="54"/>
    </location>
</feature>
<evidence type="ECO:0000313" key="2">
    <source>
        <dbReference type="EMBL" id="KAL1005331.1"/>
    </source>
</evidence>
<proteinExistence type="predicted"/>
<reference evidence="2 3" key="1">
    <citation type="submission" date="2024-06" db="EMBL/GenBank/DDBJ databases">
        <authorList>
            <person name="Pan Q."/>
            <person name="Wen M."/>
            <person name="Jouanno E."/>
            <person name="Zahm M."/>
            <person name="Klopp C."/>
            <person name="Cabau C."/>
            <person name="Louis A."/>
            <person name="Berthelot C."/>
            <person name="Parey E."/>
            <person name="Roest Crollius H."/>
            <person name="Montfort J."/>
            <person name="Robinson-Rechavi M."/>
            <person name="Bouchez O."/>
            <person name="Lampietro C."/>
            <person name="Lopez Roques C."/>
            <person name="Donnadieu C."/>
            <person name="Postlethwait J."/>
            <person name="Bobe J."/>
            <person name="Verreycken H."/>
            <person name="Guiguen Y."/>
        </authorList>
    </citation>
    <scope>NUCLEOTIDE SEQUENCE [LARGE SCALE GENOMIC DNA]</scope>
    <source>
        <strain evidence="2">Up_M1</strain>
        <tissue evidence="2">Testis</tissue>
    </source>
</reference>